<name>A0A0A8YUD6_ARUDO</name>
<dbReference type="EMBL" id="GBRH01267684">
    <property type="protein sequence ID" value="JAD30211.1"/>
    <property type="molecule type" value="Transcribed_RNA"/>
</dbReference>
<accession>A0A0A8YUD6</accession>
<reference evidence="1" key="2">
    <citation type="journal article" date="2015" name="Data Brief">
        <title>Shoot transcriptome of the giant reed, Arundo donax.</title>
        <authorList>
            <person name="Barrero R.A."/>
            <person name="Guerrero F.D."/>
            <person name="Moolhuijzen P."/>
            <person name="Goolsby J.A."/>
            <person name="Tidwell J."/>
            <person name="Bellgard S.E."/>
            <person name="Bellgard M.I."/>
        </authorList>
    </citation>
    <scope>NUCLEOTIDE SEQUENCE</scope>
    <source>
        <tissue evidence="1">Shoot tissue taken approximately 20 cm above the soil surface</tissue>
    </source>
</reference>
<proteinExistence type="predicted"/>
<evidence type="ECO:0000313" key="1">
    <source>
        <dbReference type="EMBL" id="JAD30211.1"/>
    </source>
</evidence>
<dbReference type="AlphaFoldDB" id="A0A0A8YUD6"/>
<organism evidence="1">
    <name type="scientific">Arundo donax</name>
    <name type="common">Giant reed</name>
    <name type="synonym">Donax arundinaceus</name>
    <dbReference type="NCBI Taxonomy" id="35708"/>
    <lineage>
        <taxon>Eukaryota</taxon>
        <taxon>Viridiplantae</taxon>
        <taxon>Streptophyta</taxon>
        <taxon>Embryophyta</taxon>
        <taxon>Tracheophyta</taxon>
        <taxon>Spermatophyta</taxon>
        <taxon>Magnoliopsida</taxon>
        <taxon>Liliopsida</taxon>
        <taxon>Poales</taxon>
        <taxon>Poaceae</taxon>
        <taxon>PACMAD clade</taxon>
        <taxon>Arundinoideae</taxon>
        <taxon>Arundineae</taxon>
        <taxon>Arundo</taxon>
    </lineage>
</organism>
<sequence>MNDAFLPLITRSQCLHSCEIY</sequence>
<protein>
    <submittedName>
        <fullName evidence="1">Uncharacterized protein</fullName>
    </submittedName>
</protein>
<reference evidence="1" key="1">
    <citation type="submission" date="2014-09" db="EMBL/GenBank/DDBJ databases">
        <authorList>
            <person name="Magalhaes I.L.F."/>
            <person name="Oliveira U."/>
            <person name="Santos F.R."/>
            <person name="Vidigal T.H.D.A."/>
            <person name="Brescovit A.D."/>
            <person name="Santos A.J."/>
        </authorList>
    </citation>
    <scope>NUCLEOTIDE SEQUENCE</scope>
    <source>
        <tissue evidence="1">Shoot tissue taken approximately 20 cm above the soil surface</tissue>
    </source>
</reference>